<evidence type="ECO:0000256" key="1">
    <source>
        <dbReference type="SAM" id="SignalP"/>
    </source>
</evidence>
<feature type="chain" id="PRO_5038632040" evidence="1">
    <location>
        <begin position="17"/>
        <end position="356"/>
    </location>
</feature>
<dbReference type="GO" id="GO:0016787">
    <property type="term" value="F:hydrolase activity"/>
    <property type="evidence" value="ECO:0007669"/>
    <property type="project" value="UniProtKB-KW"/>
</dbReference>
<evidence type="ECO:0000259" key="2">
    <source>
        <dbReference type="Pfam" id="PF00144"/>
    </source>
</evidence>
<dbReference type="SUPFAM" id="SSF56601">
    <property type="entry name" value="beta-lactamase/transpeptidase-like"/>
    <property type="match status" value="1"/>
</dbReference>
<dbReference type="EMBL" id="LQIR01000056">
    <property type="protein sequence ID" value="KUI09330.1"/>
    <property type="molecule type" value="Genomic_DNA"/>
</dbReference>
<gene>
    <name evidence="3" type="ORF">AU192_17280</name>
</gene>
<protein>
    <submittedName>
        <fullName evidence="3">Serine hydrolase</fullName>
    </submittedName>
</protein>
<proteinExistence type="predicted"/>
<reference evidence="3 4" key="1">
    <citation type="submission" date="2016-01" db="EMBL/GenBank/DDBJ databases">
        <authorList>
            <consortium name="TB Trials Study Group"/>
            <person name="Sutton G."/>
            <person name="Brinkac L."/>
            <person name="Sanka R."/>
            <person name="Adams M."/>
            <person name="Lau E.L."/>
            <person name="Macaden R."/>
            <person name="Grewal H.M.S."/>
        </authorList>
    </citation>
    <scope>NUCLEOTIDE SEQUENCE [LARGE SCALE GENOMIC DNA]</scope>
    <source>
        <strain evidence="3 4">IS-1744</strain>
    </source>
</reference>
<keyword evidence="3" id="KW-0378">Hydrolase</keyword>
<keyword evidence="4" id="KW-1185">Reference proteome</keyword>
<dbReference type="Proteomes" id="UP000053707">
    <property type="component" value="Unassembled WGS sequence"/>
</dbReference>
<accession>A0A101A0Z1</accession>
<comment type="caution">
    <text evidence="3">The sequence shown here is derived from an EMBL/GenBank/DDBJ whole genome shotgun (WGS) entry which is preliminary data.</text>
</comment>
<dbReference type="InterPro" id="IPR050491">
    <property type="entry name" value="AmpC-like"/>
</dbReference>
<evidence type="ECO:0000313" key="3">
    <source>
        <dbReference type="EMBL" id="KUI09330.1"/>
    </source>
</evidence>
<dbReference type="PANTHER" id="PTHR46825:SF7">
    <property type="entry name" value="D-ALANYL-D-ALANINE CARBOXYPEPTIDASE"/>
    <property type="match status" value="1"/>
</dbReference>
<keyword evidence="1" id="KW-0732">Signal</keyword>
<dbReference type="Pfam" id="PF00144">
    <property type="entry name" value="Beta-lactamase"/>
    <property type="match status" value="1"/>
</dbReference>
<dbReference type="InterPro" id="IPR012338">
    <property type="entry name" value="Beta-lactam/transpept-like"/>
</dbReference>
<organism evidence="3 4">
    <name type="scientific">Mycobacterium lehmannii</name>
    <dbReference type="NCBI Taxonomy" id="2048550"/>
    <lineage>
        <taxon>Bacteria</taxon>
        <taxon>Bacillati</taxon>
        <taxon>Actinomycetota</taxon>
        <taxon>Actinomycetes</taxon>
        <taxon>Mycobacteriales</taxon>
        <taxon>Mycobacteriaceae</taxon>
        <taxon>Mycobacterium</taxon>
    </lineage>
</organism>
<dbReference type="Gene3D" id="3.40.710.10">
    <property type="entry name" value="DD-peptidase/beta-lactamase superfamily"/>
    <property type="match status" value="1"/>
</dbReference>
<dbReference type="InterPro" id="IPR001466">
    <property type="entry name" value="Beta-lactam-related"/>
</dbReference>
<evidence type="ECO:0000313" key="4">
    <source>
        <dbReference type="Proteomes" id="UP000053707"/>
    </source>
</evidence>
<feature type="signal peptide" evidence="1">
    <location>
        <begin position="1"/>
        <end position="16"/>
    </location>
</feature>
<dbReference type="PANTHER" id="PTHR46825">
    <property type="entry name" value="D-ALANYL-D-ALANINE-CARBOXYPEPTIDASE/ENDOPEPTIDASE AMPH"/>
    <property type="match status" value="1"/>
</dbReference>
<sequence length="356" mass="37707">MAALLLLVLAAAPVHAQPAAVDATLERAVAEEGLAGGIVVIRDGAHLTRYSAGYSDLDTQAAFAPNTHVRVGSITKTFVAATVLQLVAEGRVGLDTPIETYLPGRIRGENIDPTTITVRQLLRHQSGLPEYFDDLTELPNQPVNGDQLLDMALARPSQFAPGATMKYTNTNYIVAGLLIENLTGRPAADEITARIIAPLGLFDTYFPGPGERGLRVPFAHGYELVDGRRTDVTDFNASAAWTAGGLVSTDEDTTAFITALLDGRVVPRPQLDEMMRTVPMPDADGLLDYGLGLGRVSLPCGVTAWGHGGDIAGYHSFAVKTFDGPAISVMLTQSPESTAPAEDPRGDVLTALYCPA</sequence>
<dbReference type="AlphaFoldDB" id="A0A101A0Z1"/>
<name>A0A101A0Z1_9MYCO</name>
<feature type="domain" description="Beta-lactamase-related" evidence="2">
    <location>
        <begin position="21"/>
        <end position="345"/>
    </location>
</feature>